<dbReference type="PANTHER" id="PTHR43180:SF28">
    <property type="entry name" value="NAD(P)-BINDING ROSSMANN-FOLD SUPERFAMILY PROTEIN"/>
    <property type="match status" value="1"/>
</dbReference>
<evidence type="ECO:0000256" key="3">
    <source>
        <dbReference type="ARBA" id="ARBA00023027"/>
    </source>
</evidence>
<proteinExistence type="inferred from homology"/>
<dbReference type="InterPro" id="IPR036291">
    <property type="entry name" value="NAD(P)-bd_dom_sf"/>
</dbReference>
<dbReference type="FunFam" id="3.40.50.720:FF:000084">
    <property type="entry name" value="Short-chain dehydrogenase reductase"/>
    <property type="match status" value="1"/>
</dbReference>
<keyword evidence="2" id="KW-0560">Oxidoreductase</keyword>
<dbReference type="InterPro" id="IPR002347">
    <property type="entry name" value="SDR_fam"/>
</dbReference>
<organism evidence="5">
    <name type="scientific">freshwater metagenome</name>
    <dbReference type="NCBI Taxonomy" id="449393"/>
    <lineage>
        <taxon>unclassified sequences</taxon>
        <taxon>metagenomes</taxon>
        <taxon>ecological metagenomes</taxon>
    </lineage>
</organism>
<evidence type="ECO:0000256" key="1">
    <source>
        <dbReference type="ARBA" id="ARBA00006484"/>
    </source>
</evidence>
<dbReference type="PANTHER" id="PTHR43180">
    <property type="entry name" value="3-OXOACYL-(ACYL-CARRIER-PROTEIN) REDUCTASE (AFU_ORTHOLOGUE AFUA_6G11210)"/>
    <property type="match status" value="1"/>
</dbReference>
<dbReference type="Gene3D" id="3.40.50.720">
    <property type="entry name" value="NAD(P)-binding Rossmann-like Domain"/>
    <property type="match status" value="1"/>
</dbReference>
<dbReference type="SUPFAM" id="SSF51735">
    <property type="entry name" value="NAD(P)-binding Rossmann-fold domains"/>
    <property type="match status" value="1"/>
</dbReference>
<dbReference type="Pfam" id="PF13561">
    <property type="entry name" value="adh_short_C2"/>
    <property type="match status" value="1"/>
</dbReference>
<gene>
    <name evidence="5" type="ORF">UFOPK1722_01546</name>
</gene>
<comment type="similarity">
    <text evidence="1">Belongs to the short-chain dehydrogenases/reductases (SDR) family.</text>
</comment>
<dbReference type="PRINTS" id="PR00081">
    <property type="entry name" value="GDHRDH"/>
</dbReference>
<dbReference type="NCBIfam" id="NF005559">
    <property type="entry name" value="PRK07231.1"/>
    <property type="match status" value="1"/>
</dbReference>
<dbReference type="GO" id="GO:0016491">
    <property type="term" value="F:oxidoreductase activity"/>
    <property type="evidence" value="ECO:0007669"/>
    <property type="project" value="UniProtKB-KW"/>
</dbReference>
<dbReference type="PRINTS" id="PR00080">
    <property type="entry name" value="SDRFAMILY"/>
</dbReference>
<dbReference type="AlphaFoldDB" id="A0A6J6FKW3"/>
<evidence type="ECO:0000256" key="2">
    <source>
        <dbReference type="ARBA" id="ARBA00023002"/>
    </source>
</evidence>
<dbReference type="GO" id="GO:0006629">
    <property type="term" value="P:lipid metabolic process"/>
    <property type="evidence" value="ECO:0007669"/>
    <property type="project" value="UniProtKB-KW"/>
</dbReference>
<evidence type="ECO:0000256" key="4">
    <source>
        <dbReference type="ARBA" id="ARBA00023098"/>
    </source>
</evidence>
<accession>A0A6J6FKW3</accession>
<evidence type="ECO:0000313" key="5">
    <source>
        <dbReference type="EMBL" id="CAB4589190.1"/>
    </source>
</evidence>
<protein>
    <submittedName>
        <fullName evidence="5">Unannotated protein</fullName>
    </submittedName>
</protein>
<name>A0A6J6FKW3_9ZZZZ</name>
<keyword evidence="4" id="KW-0443">Lipid metabolism</keyword>
<sequence length="283" mass="29393">MGNESSMRGRLDGKVAVITGAASGIGEGTARRFVEEGARVVLADVQDDKGRTLCAELGDRTRYVHCDVTDESQVSDAVDTAVSEFGRLDIMFNNAGIVGAVGRIAETSGDQWNRTVDILLNGVFHGMKHAARVMTTQNGGVIISTSSTAGIMGGLGPHCYTACKHAIIGLTKSVASELARHGVRVNAISPGNTVTAMTSAVMTGDAEAIDVAASHIEKSSLLGIAGLPVDIANAAVYLASDEARYVTGHTLVVDAGTTTVAGDGRFHRQESAILREAGIREKA</sequence>
<dbReference type="EMBL" id="CAEZTS010000161">
    <property type="protein sequence ID" value="CAB4589190.1"/>
    <property type="molecule type" value="Genomic_DNA"/>
</dbReference>
<keyword evidence="3" id="KW-0520">NAD</keyword>
<reference evidence="5" key="1">
    <citation type="submission" date="2020-05" db="EMBL/GenBank/DDBJ databases">
        <authorList>
            <person name="Chiriac C."/>
            <person name="Salcher M."/>
            <person name="Ghai R."/>
            <person name="Kavagutti S V."/>
        </authorList>
    </citation>
    <scope>NUCLEOTIDE SEQUENCE</scope>
</reference>